<keyword evidence="2" id="KW-1185">Reference proteome</keyword>
<dbReference type="Gene3D" id="2.60.40.1190">
    <property type="match status" value="1"/>
</dbReference>
<reference evidence="1 2" key="1">
    <citation type="submission" date="2019-04" db="EMBL/GenBank/DDBJ databases">
        <authorList>
            <person name="Van Vliet M D."/>
        </authorList>
    </citation>
    <scope>NUCLEOTIDE SEQUENCE [LARGE SCALE GENOMIC DNA]</scope>
    <source>
        <strain evidence="1 2">F21</strain>
    </source>
</reference>
<proteinExistence type="predicted"/>
<evidence type="ECO:0000313" key="1">
    <source>
        <dbReference type="EMBL" id="VGO20687.1"/>
    </source>
</evidence>
<evidence type="ECO:0008006" key="3">
    <source>
        <dbReference type="Google" id="ProtNLM"/>
    </source>
</evidence>
<dbReference type="SUPFAM" id="SSF49344">
    <property type="entry name" value="CBD9-like"/>
    <property type="match status" value="1"/>
</dbReference>
<sequence>MKLPNMSNASYGSLGFEAARHPGFGPAYAFSYSTDREGEPLEGASVRFAWDESGLFVLAELEDSCLIQKNRTDEQLHYESGDLFELFVKPLNEPYKWEMYATPFGNKSTLFFPSWPTELTPEEGLTQHEFHGLDVSVEQTPNGWNARMFVPVTQLTALGAGWGDGTEWTVFCGRYNCNSEDLADPELSMAPPLSATNYHLINEYARLVLSGGHA</sequence>
<dbReference type="RefSeq" id="WP_136062211.1">
    <property type="nucleotide sequence ID" value="NZ_CAAHFH010000002.1"/>
</dbReference>
<dbReference type="EMBL" id="CAAHFH010000002">
    <property type="protein sequence ID" value="VGO20687.1"/>
    <property type="molecule type" value="Genomic_DNA"/>
</dbReference>
<dbReference type="Proteomes" id="UP000346198">
    <property type="component" value="Unassembled WGS sequence"/>
</dbReference>
<evidence type="ECO:0000313" key="2">
    <source>
        <dbReference type="Proteomes" id="UP000346198"/>
    </source>
</evidence>
<name>A0A6C2UMT7_9BACT</name>
<organism evidence="1 2">
    <name type="scientific">Pontiella sulfatireligans</name>
    <dbReference type="NCBI Taxonomy" id="2750658"/>
    <lineage>
        <taxon>Bacteria</taxon>
        <taxon>Pseudomonadati</taxon>
        <taxon>Kiritimatiellota</taxon>
        <taxon>Kiritimatiellia</taxon>
        <taxon>Kiritimatiellales</taxon>
        <taxon>Pontiellaceae</taxon>
        <taxon>Pontiella</taxon>
    </lineage>
</organism>
<accession>A0A6C2UMT7</accession>
<dbReference type="AlphaFoldDB" id="A0A6C2UMT7"/>
<protein>
    <recommendedName>
        <fullName evidence="3">Carbohydrate-binding domain-containing protein</fullName>
    </recommendedName>
</protein>
<dbReference type="CDD" id="cd00241">
    <property type="entry name" value="DOMON_like"/>
    <property type="match status" value="1"/>
</dbReference>
<gene>
    <name evidence="1" type="ORF">SCARR_02753</name>
</gene>